<evidence type="ECO:0000256" key="2">
    <source>
        <dbReference type="SAM" id="SignalP"/>
    </source>
</evidence>
<organism evidence="4 5">
    <name type="scientific">Herbaspirillum robiniae</name>
    <dbReference type="NCBI Taxonomy" id="2014887"/>
    <lineage>
        <taxon>Bacteria</taxon>
        <taxon>Pseudomonadati</taxon>
        <taxon>Pseudomonadota</taxon>
        <taxon>Betaproteobacteria</taxon>
        <taxon>Burkholderiales</taxon>
        <taxon>Oxalobacteraceae</taxon>
        <taxon>Herbaspirillum</taxon>
    </lineage>
</organism>
<dbReference type="PANTHER" id="PTHR35936:SF17">
    <property type="entry name" value="ARGININE-BINDING EXTRACELLULAR PROTEIN ARTP"/>
    <property type="match status" value="1"/>
</dbReference>
<dbReference type="SUPFAM" id="SSF53850">
    <property type="entry name" value="Periplasmic binding protein-like II"/>
    <property type="match status" value="1"/>
</dbReference>
<keyword evidence="1 2" id="KW-0732">Signal</keyword>
<feature type="domain" description="Solute-binding protein family 3/N-terminal" evidence="3">
    <location>
        <begin position="48"/>
        <end position="265"/>
    </location>
</feature>
<sequence>MTNRRSFIANVAGLAAASYLPNVFAQAAPAAAPASTEATFARVQRTKTLRIGAVRGAAPYYNKDLASGEWGGFMIDFAKSLAASLNVKLEINETTWGNSVLDLQTRKIDIFFGMNPTPARREVIGFSEPLFSNAFTIVSKKEYKTWADLNKPEVKIAVDIGSSHDQMISRVCPNATIVRLEKADDATLALQTGRVDAQVLVWLLSLNILKKNPSLGKMYVPMPLEATSTNIGAPKEDDKAWVEAVNKWIVAERAAGKIKPTVLNNLQKFSGVKPEDVPPQIPL</sequence>
<name>A0A246WJR6_9BURK</name>
<dbReference type="Proteomes" id="UP000197596">
    <property type="component" value="Unassembled WGS sequence"/>
</dbReference>
<dbReference type="Pfam" id="PF00497">
    <property type="entry name" value="SBP_bac_3"/>
    <property type="match status" value="1"/>
</dbReference>
<comment type="caution">
    <text evidence="4">The sequence shown here is derived from an EMBL/GenBank/DDBJ whole genome shotgun (WGS) entry which is preliminary data.</text>
</comment>
<accession>A0A246WJR6</accession>
<evidence type="ECO:0000256" key="1">
    <source>
        <dbReference type="ARBA" id="ARBA00022729"/>
    </source>
</evidence>
<dbReference type="RefSeq" id="WP_088752783.1">
    <property type="nucleotide sequence ID" value="NZ_NJGU01000021.1"/>
</dbReference>
<dbReference type="SMART" id="SM00062">
    <property type="entry name" value="PBPb"/>
    <property type="match status" value="1"/>
</dbReference>
<evidence type="ECO:0000259" key="3">
    <source>
        <dbReference type="SMART" id="SM00062"/>
    </source>
</evidence>
<dbReference type="PANTHER" id="PTHR35936">
    <property type="entry name" value="MEMBRANE-BOUND LYTIC MUREIN TRANSGLYCOSYLASE F"/>
    <property type="match status" value="1"/>
</dbReference>
<reference evidence="4 5" key="1">
    <citation type="submission" date="2017-06" db="EMBL/GenBank/DDBJ databases">
        <title>Herbaspirillum phytohormonus sp. nov., isolated from the root nodule of Robinia pseudoacacia in lead-zinc mine.</title>
        <authorList>
            <person name="Fan M."/>
            <person name="Lin Y."/>
        </authorList>
    </citation>
    <scope>NUCLEOTIDE SEQUENCE [LARGE SCALE GENOMIC DNA]</scope>
    <source>
        <strain evidence="4 5">HZ10</strain>
    </source>
</reference>
<feature type="signal peptide" evidence="2">
    <location>
        <begin position="1"/>
        <end position="27"/>
    </location>
</feature>
<feature type="chain" id="PRO_5012151093" evidence="2">
    <location>
        <begin position="28"/>
        <end position="283"/>
    </location>
</feature>
<dbReference type="EMBL" id="NJGU01000021">
    <property type="protein sequence ID" value="OWY26409.1"/>
    <property type="molecule type" value="Genomic_DNA"/>
</dbReference>
<dbReference type="AlphaFoldDB" id="A0A246WJR6"/>
<dbReference type="InterPro" id="IPR001638">
    <property type="entry name" value="Solute-binding_3/MltF_N"/>
</dbReference>
<proteinExistence type="predicted"/>
<evidence type="ECO:0000313" key="5">
    <source>
        <dbReference type="Proteomes" id="UP000197596"/>
    </source>
</evidence>
<protein>
    <submittedName>
        <fullName evidence="4">ABC transporter substrate-binding protein</fullName>
    </submittedName>
</protein>
<dbReference type="Gene3D" id="3.40.190.10">
    <property type="entry name" value="Periplasmic binding protein-like II"/>
    <property type="match status" value="2"/>
</dbReference>
<dbReference type="InterPro" id="IPR006311">
    <property type="entry name" value="TAT_signal"/>
</dbReference>
<evidence type="ECO:0000313" key="4">
    <source>
        <dbReference type="EMBL" id="OWY26409.1"/>
    </source>
</evidence>
<gene>
    <name evidence="4" type="ORF">CEJ42_24015</name>
</gene>
<dbReference type="PROSITE" id="PS51318">
    <property type="entry name" value="TAT"/>
    <property type="match status" value="1"/>
</dbReference>